<sequence length="71" mass="7766">MHVDDYDQMLALSSLVCLYLGVMNICGHLMIAAMLQINCFNVGIMTCYIQLVGPVGTSSGMCLPDLSLYLF</sequence>
<keyword evidence="1" id="KW-0812">Transmembrane</keyword>
<name>B4FLZ1_MAIZE</name>
<proteinExistence type="evidence at transcript level"/>
<evidence type="ECO:0000256" key="1">
    <source>
        <dbReference type="SAM" id="Phobius"/>
    </source>
</evidence>
<protein>
    <submittedName>
        <fullName evidence="2">Uncharacterized protein</fullName>
    </submittedName>
</protein>
<keyword evidence="1" id="KW-1133">Transmembrane helix</keyword>
<feature type="transmembrane region" description="Helical" evidence="1">
    <location>
        <begin position="12"/>
        <end position="35"/>
    </location>
</feature>
<dbReference type="EMBL" id="BT038129">
    <property type="protein sequence ID" value="ACF83134.1"/>
    <property type="molecule type" value="mRNA"/>
</dbReference>
<organism evidence="2">
    <name type="scientific">Zea mays</name>
    <name type="common">Maize</name>
    <dbReference type="NCBI Taxonomy" id="4577"/>
    <lineage>
        <taxon>Eukaryota</taxon>
        <taxon>Viridiplantae</taxon>
        <taxon>Streptophyta</taxon>
        <taxon>Embryophyta</taxon>
        <taxon>Tracheophyta</taxon>
        <taxon>Spermatophyta</taxon>
        <taxon>Magnoliopsida</taxon>
        <taxon>Liliopsida</taxon>
        <taxon>Poales</taxon>
        <taxon>Poaceae</taxon>
        <taxon>PACMAD clade</taxon>
        <taxon>Panicoideae</taxon>
        <taxon>Andropogonodae</taxon>
        <taxon>Andropogoneae</taxon>
        <taxon>Tripsacinae</taxon>
        <taxon>Zea</taxon>
    </lineage>
</organism>
<evidence type="ECO:0000313" key="2">
    <source>
        <dbReference type="EMBL" id="ACF83134.1"/>
    </source>
</evidence>
<accession>B4FLZ1</accession>
<keyword evidence="1" id="KW-0472">Membrane</keyword>
<reference evidence="2" key="1">
    <citation type="journal article" date="2009" name="PLoS Genet.">
        <title>Sequencing, mapping, and analysis of 27,455 maize full-length cDNAs.</title>
        <authorList>
            <person name="Soderlund C."/>
            <person name="Descour A."/>
            <person name="Kudrna D."/>
            <person name="Bomhoff M."/>
            <person name="Boyd L."/>
            <person name="Currie J."/>
            <person name="Angelova A."/>
            <person name="Collura K."/>
            <person name="Wissotski M."/>
            <person name="Ashley E."/>
            <person name="Morrow D."/>
            <person name="Fernandes J."/>
            <person name="Walbot V."/>
            <person name="Yu Y."/>
        </authorList>
    </citation>
    <scope>NUCLEOTIDE SEQUENCE</scope>
    <source>
        <strain evidence="2">B73</strain>
    </source>
</reference>
<dbReference type="AlphaFoldDB" id="B4FLZ1"/>